<dbReference type="InterPro" id="IPR029058">
    <property type="entry name" value="AB_hydrolase_fold"/>
</dbReference>
<sequence>MNNNTFIPLQPSDGSEMEAYIAMPDKQGSYPGIILLQEAFGVNHHIRNVAERISGEGYVVIAPDLFHRTAKRIEIPYDDFSAAMPHYQAISKEGLTADLQASYDWLQQQENVVREKVGSIGFCLGGRVSFLANAILPLSAAVSYYGGGIQSLLDEAVNFHAPHLFFWGGQDKHIPQEQITSIISAVKEAGKEYINVEISYADHGFHCDERGSYNPEAAKEAWAMTLAFFQNKLK</sequence>
<dbReference type="PANTHER" id="PTHR46623:SF6">
    <property type="entry name" value="ALPHA_BETA-HYDROLASES SUPERFAMILY PROTEIN"/>
    <property type="match status" value="1"/>
</dbReference>
<dbReference type="EMBL" id="JBHUHV010000039">
    <property type="protein sequence ID" value="MFD2067975.1"/>
    <property type="molecule type" value="Genomic_DNA"/>
</dbReference>
<comment type="caution">
    <text evidence="2">The sequence shown here is derived from an EMBL/GenBank/DDBJ whole genome shotgun (WGS) entry which is preliminary data.</text>
</comment>
<dbReference type="Gene3D" id="3.40.50.1820">
    <property type="entry name" value="alpha/beta hydrolase"/>
    <property type="match status" value="1"/>
</dbReference>
<dbReference type="InterPro" id="IPR002925">
    <property type="entry name" value="Dienelactn_hydro"/>
</dbReference>
<dbReference type="SUPFAM" id="SSF53474">
    <property type="entry name" value="alpha/beta-Hydrolases"/>
    <property type="match status" value="1"/>
</dbReference>
<evidence type="ECO:0000313" key="2">
    <source>
        <dbReference type="EMBL" id="MFD2067975.1"/>
    </source>
</evidence>
<evidence type="ECO:0000259" key="1">
    <source>
        <dbReference type="Pfam" id="PF01738"/>
    </source>
</evidence>
<organism evidence="2 3">
    <name type="scientific">Pontibacter silvestris</name>
    <dbReference type="NCBI Taxonomy" id="2305183"/>
    <lineage>
        <taxon>Bacteria</taxon>
        <taxon>Pseudomonadati</taxon>
        <taxon>Bacteroidota</taxon>
        <taxon>Cytophagia</taxon>
        <taxon>Cytophagales</taxon>
        <taxon>Hymenobacteraceae</taxon>
        <taxon>Pontibacter</taxon>
    </lineage>
</organism>
<dbReference type="Proteomes" id="UP001597369">
    <property type="component" value="Unassembled WGS sequence"/>
</dbReference>
<name>A0ABW4X1C4_9BACT</name>
<dbReference type="InterPro" id="IPR051049">
    <property type="entry name" value="Dienelactone_hydrolase-like"/>
</dbReference>
<feature type="domain" description="Dienelactone hydrolase" evidence="1">
    <location>
        <begin position="17"/>
        <end position="231"/>
    </location>
</feature>
<reference evidence="3" key="1">
    <citation type="journal article" date="2019" name="Int. J. Syst. Evol. Microbiol.">
        <title>The Global Catalogue of Microorganisms (GCM) 10K type strain sequencing project: providing services to taxonomists for standard genome sequencing and annotation.</title>
        <authorList>
            <consortium name="The Broad Institute Genomics Platform"/>
            <consortium name="The Broad Institute Genome Sequencing Center for Infectious Disease"/>
            <person name="Wu L."/>
            <person name="Ma J."/>
        </authorList>
    </citation>
    <scope>NUCLEOTIDE SEQUENCE [LARGE SCALE GENOMIC DNA]</scope>
    <source>
        <strain evidence="3">JCM 16545</strain>
    </source>
</reference>
<proteinExistence type="predicted"/>
<dbReference type="EC" id="3.1.-.-" evidence="2"/>
<dbReference type="PANTHER" id="PTHR46623">
    <property type="entry name" value="CARBOXYMETHYLENEBUTENOLIDASE-RELATED"/>
    <property type="match status" value="1"/>
</dbReference>
<keyword evidence="3" id="KW-1185">Reference proteome</keyword>
<gene>
    <name evidence="2" type="ORF">ACFSKU_13855</name>
</gene>
<dbReference type="GO" id="GO:0016787">
    <property type="term" value="F:hydrolase activity"/>
    <property type="evidence" value="ECO:0007669"/>
    <property type="project" value="UniProtKB-KW"/>
</dbReference>
<dbReference type="Pfam" id="PF01738">
    <property type="entry name" value="DLH"/>
    <property type="match status" value="1"/>
</dbReference>
<accession>A0ABW4X1C4</accession>
<evidence type="ECO:0000313" key="3">
    <source>
        <dbReference type="Proteomes" id="UP001597369"/>
    </source>
</evidence>
<keyword evidence="2" id="KW-0378">Hydrolase</keyword>
<protein>
    <submittedName>
        <fullName evidence="2">Dienelactone hydrolase family protein</fullName>
        <ecNumber evidence="2">3.1.-.-</ecNumber>
    </submittedName>
</protein>
<dbReference type="RefSeq" id="WP_229958396.1">
    <property type="nucleotide sequence ID" value="NZ_JAJJWI010000003.1"/>
</dbReference>